<dbReference type="PANTHER" id="PTHR43639">
    <property type="entry name" value="OXIDOREDUCTASE, SHORT-CHAIN DEHYDROGENASE/REDUCTASE FAMILY (AFU_ORTHOLOGUE AFUA_5G02870)"/>
    <property type="match status" value="1"/>
</dbReference>
<dbReference type="RefSeq" id="WP_227320266.1">
    <property type="nucleotide sequence ID" value="NZ_JAESVB010000002.1"/>
</dbReference>
<keyword evidence="2" id="KW-0560">Oxidoreductase</keyword>
<dbReference type="PRINTS" id="PR00080">
    <property type="entry name" value="SDRFAMILY"/>
</dbReference>
<dbReference type="SUPFAM" id="SSF51735">
    <property type="entry name" value="NAD(P)-binding Rossmann-fold domains"/>
    <property type="match status" value="1"/>
</dbReference>
<dbReference type="EMBL" id="JAESVB010000002">
    <property type="protein sequence ID" value="MCB8874599.1"/>
    <property type="molecule type" value="Genomic_DNA"/>
</dbReference>
<dbReference type="Gene3D" id="3.40.50.720">
    <property type="entry name" value="NAD(P)-binding Rossmann-like Domain"/>
    <property type="match status" value="1"/>
</dbReference>
<sequence length="256" mass="27967">MEAQDASYPSLKGRPVFITGGASGIGESIVEHFAAQDARVTFLDLQRDRGEAVADRIAARGLPRPLFIPCDLKDLDALKAAVALSAATQGAPLALINNAGNDDRHKVEDVTPDYWQNRMETNLRHQFFAAQAVRPAMKTAGGGSIICFSSISWFAGEANYIAYVTAKAAISGMTKGLARELGPERIRVNAVVPGWVMTQRQIDLWLDADGERQIKERQCLPDKLMPADLARMVLWLAAEDSRMCTAQHFVVDAGWI</sequence>
<proteinExistence type="inferred from homology"/>
<dbReference type="GO" id="GO:0016491">
    <property type="term" value="F:oxidoreductase activity"/>
    <property type="evidence" value="ECO:0007669"/>
    <property type="project" value="UniProtKB-KW"/>
</dbReference>
<keyword evidence="4" id="KW-1185">Reference proteome</keyword>
<dbReference type="PRINTS" id="PR00081">
    <property type="entry name" value="GDHRDH"/>
</dbReference>
<comment type="similarity">
    <text evidence="1">Belongs to the short-chain dehydrogenases/reductases (SDR) family.</text>
</comment>
<dbReference type="Pfam" id="PF13561">
    <property type="entry name" value="adh_short_C2"/>
    <property type="match status" value="1"/>
</dbReference>
<reference evidence="3" key="1">
    <citation type="journal article" date="2021" name="Microorganisms">
        <title>Acidisoma silvae sp. nov. and Acidisomacellulosilytica sp. nov., Two Acidophilic Bacteria Isolated from Decaying Wood, Hydrolyzing Cellulose and Producing Poly-3-hydroxybutyrate.</title>
        <authorList>
            <person name="Mieszkin S."/>
            <person name="Pouder E."/>
            <person name="Uroz S."/>
            <person name="Simon-Colin C."/>
            <person name="Alain K."/>
        </authorList>
    </citation>
    <scope>NUCLEOTIDE SEQUENCE</scope>
    <source>
        <strain evidence="3">HW T2.11</strain>
    </source>
</reference>
<evidence type="ECO:0000313" key="4">
    <source>
        <dbReference type="Proteomes" id="UP000708298"/>
    </source>
</evidence>
<gene>
    <name evidence="3" type="ORF">ASILVAE211_05325</name>
</gene>
<name>A0A963YQ56_9PROT</name>
<dbReference type="CDD" id="cd05233">
    <property type="entry name" value="SDR_c"/>
    <property type="match status" value="1"/>
</dbReference>
<accession>A0A963YQ56</accession>
<comment type="caution">
    <text evidence="3">The sequence shown here is derived from an EMBL/GenBank/DDBJ whole genome shotgun (WGS) entry which is preliminary data.</text>
</comment>
<organism evidence="3 4">
    <name type="scientific">Acidisoma silvae</name>
    <dbReference type="NCBI Taxonomy" id="2802396"/>
    <lineage>
        <taxon>Bacteria</taxon>
        <taxon>Pseudomonadati</taxon>
        <taxon>Pseudomonadota</taxon>
        <taxon>Alphaproteobacteria</taxon>
        <taxon>Acetobacterales</taxon>
        <taxon>Acidocellaceae</taxon>
        <taxon>Acidisoma</taxon>
    </lineage>
</organism>
<dbReference type="FunFam" id="3.40.50.720:FF:000084">
    <property type="entry name" value="Short-chain dehydrogenase reductase"/>
    <property type="match status" value="1"/>
</dbReference>
<reference evidence="3" key="2">
    <citation type="submission" date="2021-01" db="EMBL/GenBank/DDBJ databases">
        <authorList>
            <person name="Mieszkin S."/>
            <person name="Pouder E."/>
            <person name="Alain K."/>
        </authorList>
    </citation>
    <scope>NUCLEOTIDE SEQUENCE</scope>
    <source>
        <strain evidence="3">HW T2.11</strain>
    </source>
</reference>
<dbReference type="InterPro" id="IPR020904">
    <property type="entry name" value="Sc_DH/Rdtase_CS"/>
</dbReference>
<protein>
    <submittedName>
        <fullName evidence="3">SDR family oxidoreductase</fullName>
    </submittedName>
</protein>
<evidence type="ECO:0000313" key="3">
    <source>
        <dbReference type="EMBL" id="MCB8874599.1"/>
    </source>
</evidence>
<evidence type="ECO:0000256" key="2">
    <source>
        <dbReference type="ARBA" id="ARBA00023002"/>
    </source>
</evidence>
<dbReference type="Proteomes" id="UP000708298">
    <property type="component" value="Unassembled WGS sequence"/>
</dbReference>
<dbReference type="PROSITE" id="PS00061">
    <property type="entry name" value="ADH_SHORT"/>
    <property type="match status" value="1"/>
</dbReference>
<dbReference type="PANTHER" id="PTHR43639:SF1">
    <property type="entry name" value="SHORT-CHAIN DEHYDROGENASE_REDUCTASE FAMILY PROTEIN"/>
    <property type="match status" value="1"/>
</dbReference>
<dbReference type="AlphaFoldDB" id="A0A963YQ56"/>
<dbReference type="InterPro" id="IPR002347">
    <property type="entry name" value="SDR_fam"/>
</dbReference>
<evidence type="ECO:0000256" key="1">
    <source>
        <dbReference type="ARBA" id="ARBA00006484"/>
    </source>
</evidence>
<dbReference type="InterPro" id="IPR036291">
    <property type="entry name" value="NAD(P)-bd_dom_sf"/>
</dbReference>